<keyword evidence="3" id="KW-1185">Reference proteome</keyword>
<organism evidence="2 3">
    <name type="scientific">Arthrobotrys flagrans</name>
    <name type="common">Nematode-trapping fungus</name>
    <name type="synonym">Trichothecium flagrans</name>
    <dbReference type="NCBI Taxonomy" id="97331"/>
    <lineage>
        <taxon>Eukaryota</taxon>
        <taxon>Fungi</taxon>
        <taxon>Dikarya</taxon>
        <taxon>Ascomycota</taxon>
        <taxon>Pezizomycotina</taxon>
        <taxon>Orbiliomycetes</taxon>
        <taxon>Orbiliales</taxon>
        <taxon>Orbiliaceae</taxon>
        <taxon>Arthrobotrys</taxon>
    </lineage>
</organism>
<feature type="compositionally biased region" description="Low complexity" evidence="1">
    <location>
        <begin position="67"/>
        <end position="87"/>
    </location>
</feature>
<evidence type="ECO:0000313" key="2">
    <source>
        <dbReference type="EMBL" id="RVD80311.1"/>
    </source>
</evidence>
<dbReference type="EMBL" id="SAEB01000012">
    <property type="protein sequence ID" value="RVD80311.1"/>
    <property type="molecule type" value="Genomic_DNA"/>
</dbReference>
<evidence type="ECO:0000256" key="1">
    <source>
        <dbReference type="SAM" id="MobiDB-lite"/>
    </source>
</evidence>
<dbReference type="GeneID" id="93590524"/>
<dbReference type="RefSeq" id="XP_067485855.1">
    <property type="nucleotide sequence ID" value="XM_067637914.1"/>
</dbReference>
<reference evidence="2 3" key="1">
    <citation type="submission" date="2019-01" db="EMBL/GenBank/DDBJ databases">
        <title>Intercellular communication is required for trap formation in the nematode-trapping fungus Duddingtonia flagrans.</title>
        <authorList>
            <person name="Youssar L."/>
            <person name="Wernet V."/>
            <person name="Hensel N."/>
            <person name="Hildebrandt H.-G."/>
            <person name="Fischer R."/>
        </authorList>
    </citation>
    <scope>NUCLEOTIDE SEQUENCE [LARGE SCALE GENOMIC DNA]</scope>
    <source>
        <strain evidence="2 3">CBS H-5679</strain>
    </source>
</reference>
<dbReference type="Proteomes" id="UP000283090">
    <property type="component" value="Unassembled WGS sequence"/>
</dbReference>
<proteinExistence type="predicted"/>
<comment type="caution">
    <text evidence="2">The sequence shown here is derived from an EMBL/GenBank/DDBJ whole genome shotgun (WGS) entry which is preliminary data.</text>
</comment>
<dbReference type="AlphaFoldDB" id="A0A436ZN44"/>
<feature type="region of interest" description="Disordered" evidence="1">
    <location>
        <begin position="42"/>
        <end position="100"/>
    </location>
</feature>
<evidence type="ECO:0000313" key="3">
    <source>
        <dbReference type="Proteomes" id="UP000283090"/>
    </source>
</evidence>
<dbReference type="VEuPathDB" id="FungiDB:DFL_008213"/>
<sequence>MDIDLLKRIEDWCQDVLATSVAAKKRHRRCKHRTSEEIRFLTPPGSIEMDVPIDTDETPRQKRRRGNSISRRSQRSSALSSGYGSESGIEKASAGGARADLASKGRTVPVRWINRSLLEHPLYEPPEYVGRIVRQFSESNLNSTFIPMQLKERLRRKAKFEEFGDHVFDNASTDPTNAERLFTEVELVIALAENAFRSSDDESSWYLAVQRVLSFDGMGNNTPQVVCTTAYVD</sequence>
<protein>
    <submittedName>
        <fullName evidence="2">Uncharacterized protein</fullName>
    </submittedName>
</protein>
<gene>
    <name evidence="2" type="ORF">DFL_008213</name>
</gene>
<accession>A0A436ZN44</accession>
<name>A0A436ZN44_ARTFL</name>